<dbReference type="GO" id="GO:0016020">
    <property type="term" value="C:membrane"/>
    <property type="evidence" value="ECO:0007669"/>
    <property type="project" value="UniProtKB-SubCell"/>
</dbReference>
<evidence type="ECO:0000313" key="6">
    <source>
        <dbReference type="EMBL" id="UMM25435.1"/>
    </source>
</evidence>
<dbReference type="PANTHER" id="PTHR21706">
    <property type="entry name" value="TRANSMEMBRANE PROTEIN 65"/>
    <property type="match status" value="1"/>
</dbReference>
<reference evidence="6 7" key="1">
    <citation type="submission" date="2022-04" db="EMBL/GenBank/DDBJ databases">
        <title>Chromosome-level reference genomes for two strains of Caenorhabditis briggsae: an improved platform for comparative genomics.</title>
        <authorList>
            <person name="Stevens L."/>
            <person name="Andersen E."/>
        </authorList>
    </citation>
    <scope>NUCLEOTIDE SEQUENCE [LARGE SCALE GENOMIC DNA]</scope>
    <source>
        <strain evidence="6">VX34</strain>
        <tissue evidence="6">Whole-organism</tissue>
    </source>
</reference>
<evidence type="ECO:0000256" key="3">
    <source>
        <dbReference type="ARBA" id="ARBA00022989"/>
    </source>
</evidence>
<dbReference type="Proteomes" id="UP000829354">
    <property type="component" value="Chromosome III"/>
</dbReference>
<accession>A0AAE9EP83</accession>
<evidence type="ECO:0000256" key="2">
    <source>
        <dbReference type="ARBA" id="ARBA00022692"/>
    </source>
</evidence>
<evidence type="ECO:0000256" key="1">
    <source>
        <dbReference type="ARBA" id="ARBA00004141"/>
    </source>
</evidence>
<dbReference type="Pfam" id="PF10507">
    <property type="entry name" value="TMEM65"/>
    <property type="match status" value="1"/>
</dbReference>
<dbReference type="EMBL" id="CP092622">
    <property type="protein sequence ID" value="UMM25435.1"/>
    <property type="molecule type" value="Genomic_DNA"/>
</dbReference>
<evidence type="ECO:0000313" key="7">
    <source>
        <dbReference type="Proteomes" id="UP000829354"/>
    </source>
</evidence>
<evidence type="ECO:0000256" key="4">
    <source>
        <dbReference type="ARBA" id="ARBA00023136"/>
    </source>
</evidence>
<dbReference type="AlphaFoldDB" id="A0AAE9EP83"/>
<keyword evidence="2 5" id="KW-0812">Transmembrane</keyword>
<keyword evidence="7" id="KW-1185">Reference proteome</keyword>
<sequence length="259" mass="29674">MNRTIAKMLSNQLIRHFSRGTNSFRRRTKTTVQKVKIEKLRPFFNKNSSLPNGIQNDADAKLFSKELQPGERKLLFDALRKITADQYNEHKKVVDVTIDHEDLVKVWYINFIPMFVYGCLDEALIIIGGESINNIFSVYNGMSMLASAAVANIICNLFLQLPADRWTDILGFKKPVLSNDQMNTPEYQHASFAAKLSGLWLGLTLGMLPLFFIDDNLDRRASDNREFLSGTKSEWFVMQEEADNRKVNADEYCELFSGE</sequence>
<evidence type="ECO:0008006" key="8">
    <source>
        <dbReference type="Google" id="ProtNLM"/>
    </source>
</evidence>
<keyword evidence="4 5" id="KW-0472">Membrane</keyword>
<comment type="subcellular location">
    <subcellularLocation>
        <location evidence="1">Membrane</location>
        <topology evidence="1">Multi-pass membrane protein</topology>
    </subcellularLocation>
</comment>
<protein>
    <recommendedName>
        <fullName evidence="8">Transmembrane protein 65</fullName>
    </recommendedName>
</protein>
<feature type="transmembrane region" description="Helical" evidence="5">
    <location>
        <begin position="192"/>
        <end position="213"/>
    </location>
</feature>
<feature type="transmembrane region" description="Helical" evidence="5">
    <location>
        <begin position="138"/>
        <end position="159"/>
    </location>
</feature>
<dbReference type="PANTHER" id="PTHR21706:SF15">
    <property type="entry name" value="TRANSMEMBRANE PROTEIN 65"/>
    <property type="match status" value="1"/>
</dbReference>
<dbReference type="InterPro" id="IPR019537">
    <property type="entry name" value="TMEM65"/>
</dbReference>
<proteinExistence type="predicted"/>
<keyword evidence="3 5" id="KW-1133">Transmembrane helix</keyword>
<gene>
    <name evidence="6" type="ORF">L5515_005267</name>
</gene>
<name>A0AAE9EP83_CAEBR</name>
<organism evidence="6 7">
    <name type="scientific">Caenorhabditis briggsae</name>
    <dbReference type="NCBI Taxonomy" id="6238"/>
    <lineage>
        <taxon>Eukaryota</taxon>
        <taxon>Metazoa</taxon>
        <taxon>Ecdysozoa</taxon>
        <taxon>Nematoda</taxon>
        <taxon>Chromadorea</taxon>
        <taxon>Rhabditida</taxon>
        <taxon>Rhabditina</taxon>
        <taxon>Rhabditomorpha</taxon>
        <taxon>Rhabditoidea</taxon>
        <taxon>Rhabditidae</taxon>
        <taxon>Peloderinae</taxon>
        <taxon>Caenorhabditis</taxon>
    </lineage>
</organism>
<evidence type="ECO:0000256" key="5">
    <source>
        <dbReference type="SAM" id="Phobius"/>
    </source>
</evidence>